<proteinExistence type="predicted"/>
<accession>A0ABV8LV07</accession>
<protein>
    <submittedName>
        <fullName evidence="1">Uncharacterized protein</fullName>
    </submittedName>
</protein>
<dbReference type="RefSeq" id="WP_253763331.1">
    <property type="nucleotide sequence ID" value="NZ_JAMZDZ010000001.1"/>
</dbReference>
<gene>
    <name evidence="1" type="ORF">ACFOZ4_30135</name>
</gene>
<organism evidence="1 2">
    <name type="scientific">Hamadaea flava</name>
    <dbReference type="NCBI Taxonomy" id="1742688"/>
    <lineage>
        <taxon>Bacteria</taxon>
        <taxon>Bacillati</taxon>
        <taxon>Actinomycetota</taxon>
        <taxon>Actinomycetes</taxon>
        <taxon>Micromonosporales</taxon>
        <taxon>Micromonosporaceae</taxon>
        <taxon>Hamadaea</taxon>
    </lineage>
</organism>
<keyword evidence="2" id="KW-1185">Reference proteome</keyword>
<evidence type="ECO:0000313" key="1">
    <source>
        <dbReference type="EMBL" id="MFC4134891.1"/>
    </source>
</evidence>
<name>A0ABV8LV07_9ACTN</name>
<evidence type="ECO:0000313" key="2">
    <source>
        <dbReference type="Proteomes" id="UP001595816"/>
    </source>
</evidence>
<sequence>MVVTLGDARPGHPDISALVGVLALVDVYVPNLPEAARKFRSLQRSLRDGD</sequence>
<reference evidence="2" key="1">
    <citation type="journal article" date="2019" name="Int. J. Syst. Evol. Microbiol.">
        <title>The Global Catalogue of Microorganisms (GCM) 10K type strain sequencing project: providing services to taxonomists for standard genome sequencing and annotation.</title>
        <authorList>
            <consortium name="The Broad Institute Genomics Platform"/>
            <consortium name="The Broad Institute Genome Sequencing Center for Infectious Disease"/>
            <person name="Wu L."/>
            <person name="Ma J."/>
        </authorList>
    </citation>
    <scope>NUCLEOTIDE SEQUENCE [LARGE SCALE GENOMIC DNA]</scope>
    <source>
        <strain evidence="2">CGMCC 4.7289</strain>
    </source>
</reference>
<comment type="caution">
    <text evidence="1">The sequence shown here is derived from an EMBL/GenBank/DDBJ whole genome shotgun (WGS) entry which is preliminary data.</text>
</comment>
<dbReference type="EMBL" id="JBHSAY010000017">
    <property type="protein sequence ID" value="MFC4134891.1"/>
    <property type="molecule type" value="Genomic_DNA"/>
</dbReference>
<dbReference type="Proteomes" id="UP001595816">
    <property type="component" value="Unassembled WGS sequence"/>
</dbReference>